<organism evidence="7 8">
    <name type="scientific">Nocardioides pini</name>
    <dbReference type="NCBI Taxonomy" id="2975053"/>
    <lineage>
        <taxon>Bacteria</taxon>
        <taxon>Bacillati</taxon>
        <taxon>Actinomycetota</taxon>
        <taxon>Actinomycetes</taxon>
        <taxon>Propionibacteriales</taxon>
        <taxon>Nocardioidaceae</taxon>
        <taxon>Nocardioides</taxon>
    </lineage>
</organism>
<protein>
    <submittedName>
        <fullName evidence="7">TraR/DksA C4-type zinc finger protein</fullName>
    </submittedName>
</protein>
<evidence type="ECO:0000256" key="2">
    <source>
        <dbReference type="ARBA" id="ARBA00022771"/>
    </source>
</evidence>
<comment type="caution">
    <text evidence="7">The sequence shown here is derived from an EMBL/GenBank/DDBJ whole genome shotgun (WGS) entry which is preliminary data.</text>
</comment>
<dbReference type="InterPro" id="IPR000962">
    <property type="entry name" value="Znf_DskA_TraR"/>
</dbReference>
<dbReference type="PANTHER" id="PTHR33823:SF4">
    <property type="entry name" value="GENERAL STRESS PROTEIN 16O"/>
    <property type="match status" value="1"/>
</dbReference>
<evidence type="ECO:0000256" key="5">
    <source>
        <dbReference type="SAM" id="MobiDB-lite"/>
    </source>
</evidence>
<sequence length="138" mass="15448">MRTHTYQYKLATPVPDSTPPEHRPNTEDAPLRHDLGPTPAAGRSTAADIAELDATLAELESRREDQVSSLHDATHDPVAIAYKESVRRILGEIRLARHRLREGKHGVCVDCRGEVTAERIEALPWATQCTDCARRRYS</sequence>
<evidence type="ECO:0000259" key="6">
    <source>
        <dbReference type="Pfam" id="PF01258"/>
    </source>
</evidence>
<gene>
    <name evidence="7" type="ORF">NYO98_04615</name>
</gene>
<keyword evidence="3" id="KW-0862">Zinc</keyword>
<dbReference type="EMBL" id="JAPPUX010000001">
    <property type="protein sequence ID" value="MCY4725553.1"/>
    <property type="molecule type" value="Genomic_DNA"/>
</dbReference>
<evidence type="ECO:0000256" key="1">
    <source>
        <dbReference type="ARBA" id="ARBA00022723"/>
    </source>
</evidence>
<keyword evidence="8" id="KW-1185">Reference proteome</keyword>
<dbReference type="SUPFAM" id="SSF57716">
    <property type="entry name" value="Glucocorticoid receptor-like (DNA-binding domain)"/>
    <property type="match status" value="1"/>
</dbReference>
<evidence type="ECO:0000256" key="3">
    <source>
        <dbReference type="ARBA" id="ARBA00022833"/>
    </source>
</evidence>
<feature type="domain" description="Zinc finger DksA/TraR C4-type" evidence="6">
    <location>
        <begin position="106"/>
        <end position="137"/>
    </location>
</feature>
<evidence type="ECO:0000256" key="4">
    <source>
        <dbReference type="PROSITE-ProRule" id="PRU00510"/>
    </source>
</evidence>
<feature type="compositionally biased region" description="Basic and acidic residues" evidence="5">
    <location>
        <begin position="19"/>
        <end position="35"/>
    </location>
</feature>
<dbReference type="Gene3D" id="1.20.120.910">
    <property type="entry name" value="DksA, coiled-coil domain"/>
    <property type="match status" value="1"/>
</dbReference>
<dbReference type="Pfam" id="PF01258">
    <property type="entry name" value="zf-dskA_traR"/>
    <property type="match status" value="1"/>
</dbReference>
<dbReference type="PANTHER" id="PTHR33823">
    <property type="entry name" value="RNA POLYMERASE-BINDING TRANSCRIPTION FACTOR DKSA-RELATED"/>
    <property type="match status" value="1"/>
</dbReference>
<keyword evidence="1" id="KW-0479">Metal-binding</keyword>
<feature type="region of interest" description="Disordered" evidence="5">
    <location>
        <begin position="1"/>
        <end position="44"/>
    </location>
</feature>
<keyword evidence="2" id="KW-0863">Zinc-finger</keyword>
<proteinExistence type="predicted"/>
<accession>A0ABT4C9B5</accession>
<reference evidence="7" key="1">
    <citation type="submission" date="2022-08" db="EMBL/GenBank/DDBJ databases">
        <title>Genome sequencing of Nocardioides sp. STR2.</title>
        <authorList>
            <person name="So Y."/>
        </authorList>
    </citation>
    <scope>NUCLEOTIDE SEQUENCE</scope>
    <source>
        <strain evidence="7">STR2</strain>
    </source>
</reference>
<dbReference type="RefSeq" id="WP_268110351.1">
    <property type="nucleotide sequence ID" value="NZ_JAPPUX010000001.1"/>
</dbReference>
<name>A0ABT4C9B5_9ACTN</name>
<dbReference type="PROSITE" id="PS51128">
    <property type="entry name" value="ZF_DKSA_2"/>
    <property type="match status" value="1"/>
</dbReference>
<feature type="zinc finger region" description="dksA C4-type" evidence="4">
    <location>
        <begin position="108"/>
        <end position="132"/>
    </location>
</feature>
<evidence type="ECO:0000313" key="7">
    <source>
        <dbReference type="EMBL" id="MCY4725553.1"/>
    </source>
</evidence>
<evidence type="ECO:0000313" key="8">
    <source>
        <dbReference type="Proteomes" id="UP001074726"/>
    </source>
</evidence>
<dbReference type="Proteomes" id="UP001074726">
    <property type="component" value="Unassembled WGS sequence"/>
</dbReference>